<proteinExistence type="predicted"/>
<dbReference type="InterPro" id="IPR014717">
    <property type="entry name" value="Transl_elong_EF1B/ribsomal_bS6"/>
</dbReference>
<reference evidence="1 2" key="1">
    <citation type="submission" date="2020-08" db="EMBL/GenBank/DDBJ databases">
        <title>Genomic Encyclopedia of Type Strains, Phase IV (KMG-IV): sequencing the most valuable type-strain genomes for metagenomic binning, comparative biology and taxonomic classification.</title>
        <authorList>
            <person name="Goeker M."/>
        </authorList>
    </citation>
    <scope>NUCLEOTIDE SEQUENCE [LARGE SCALE GENOMIC DNA]</scope>
    <source>
        <strain evidence="1 2">DSM 27165</strain>
    </source>
</reference>
<dbReference type="AlphaFoldDB" id="A0A840MT10"/>
<dbReference type="EMBL" id="JACHHY010000031">
    <property type="protein sequence ID" value="MBB5020337.1"/>
    <property type="molecule type" value="Genomic_DNA"/>
</dbReference>
<sequence length="177" mass="20021">MNNAAFWLRFTWQRLGRPGRLGLILVVASLGVWLFKVLPAEREAASVSSQLVDAQREAQRQASTKQGMPTLASFYRHFPDIAAVPDDLAIFNDAAEQSDLAIVESQYQLQEVPGLKLQRYQVSLPLDGDYPALRGFLSKVLQRLPHAALDEVRFERDEQSDVVTARLRFSLYYKVAK</sequence>
<comment type="caution">
    <text evidence="1">The sequence shown here is derived from an EMBL/GenBank/DDBJ whole genome shotgun (WGS) entry which is preliminary data.</text>
</comment>
<organism evidence="1 2">
    <name type="scientific">Chitinivorax tropicus</name>
    <dbReference type="NCBI Taxonomy" id="714531"/>
    <lineage>
        <taxon>Bacteria</taxon>
        <taxon>Pseudomonadati</taxon>
        <taxon>Pseudomonadota</taxon>
        <taxon>Betaproteobacteria</taxon>
        <taxon>Chitinivorax</taxon>
    </lineage>
</organism>
<dbReference type="Gene3D" id="3.30.70.60">
    <property type="match status" value="1"/>
</dbReference>
<evidence type="ECO:0008006" key="3">
    <source>
        <dbReference type="Google" id="ProtNLM"/>
    </source>
</evidence>
<name>A0A840MT10_9PROT</name>
<protein>
    <recommendedName>
        <fullName evidence="3">Pilus assembly protein PilO</fullName>
    </recommendedName>
</protein>
<evidence type="ECO:0000313" key="2">
    <source>
        <dbReference type="Proteomes" id="UP000575898"/>
    </source>
</evidence>
<evidence type="ECO:0000313" key="1">
    <source>
        <dbReference type="EMBL" id="MBB5020337.1"/>
    </source>
</evidence>
<accession>A0A840MT10</accession>
<dbReference type="RefSeq" id="WP_184041737.1">
    <property type="nucleotide sequence ID" value="NZ_JACHHY010000031.1"/>
</dbReference>
<keyword evidence="2" id="KW-1185">Reference proteome</keyword>
<gene>
    <name evidence="1" type="ORF">HNQ59_003656</name>
</gene>
<dbReference type="Proteomes" id="UP000575898">
    <property type="component" value="Unassembled WGS sequence"/>
</dbReference>